<evidence type="ECO:0000256" key="3">
    <source>
        <dbReference type="ARBA" id="ARBA00010031"/>
    </source>
</evidence>
<evidence type="ECO:0000256" key="2">
    <source>
        <dbReference type="ARBA" id="ARBA00004613"/>
    </source>
</evidence>
<keyword evidence="6" id="KW-0349">Heme</keyword>
<keyword evidence="12" id="KW-0325">Glycoprotein</keyword>
<evidence type="ECO:0000256" key="13">
    <source>
        <dbReference type="ARBA" id="ARBA00023288"/>
    </source>
</evidence>
<comment type="caution">
    <text evidence="17">The sequence shown here is derived from an EMBL/GenBank/DDBJ whole genome shotgun (WGS) entry which is preliminary data.</text>
</comment>
<keyword evidence="18" id="KW-1185">Reference proteome</keyword>
<dbReference type="Pfam" id="PF05730">
    <property type="entry name" value="CFEM"/>
    <property type="match status" value="1"/>
</dbReference>
<evidence type="ECO:0000256" key="5">
    <source>
        <dbReference type="ARBA" id="ARBA00022525"/>
    </source>
</evidence>
<dbReference type="PANTHER" id="PTHR37928:SF2">
    <property type="entry name" value="GPI ANCHORED CFEM DOMAIN PROTEIN (AFU_ORTHOLOGUE AFUA_6G10580)"/>
    <property type="match status" value="1"/>
</dbReference>
<evidence type="ECO:0000256" key="7">
    <source>
        <dbReference type="ARBA" id="ARBA00022723"/>
    </source>
</evidence>
<feature type="signal peptide" evidence="15">
    <location>
        <begin position="1"/>
        <end position="16"/>
    </location>
</feature>
<evidence type="ECO:0000256" key="8">
    <source>
        <dbReference type="ARBA" id="ARBA00022729"/>
    </source>
</evidence>
<dbReference type="Proteomes" id="UP000230002">
    <property type="component" value="Unassembled WGS sequence"/>
</dbReference>
<dbReference type="GO" id="GO:0005886">
    <property type="term" value="C:plasma membrane"/>
    <property type="evidence" value="ECO:0007669"/>
    <property type="project" value="UniProtKB-SubCell"/>
</dbReference>
<feature type="domain" description="CFEM" evidence="16">
    <location>
        <begin position="1"/>
        <end position="110"/>
    </location>
</feature>
<evidence type="ECO:0000256" key="9">
    <source>
        <dbReference type="ARBA" id="ARBA00023004"/>
    </source>
</evidence>
<name>A0A2G8S6H2_9APHY</name>
<keyword evidence="13" id="KW-0449">Lipoprotein</keyword>
<dbReference type="GO" id="GO:0005576">
    <property type="term" value="C:extracellular region"/>
    <property type="evidence" value="ECO:0007669"/>
    <property type="project" value="UniProtKB-SubCell"/>
</dbReference>
<keyword evidence="9" id="KW-0408">Iron</keyword>
<dbReference type="PANTHER" id="PTHR37928">
    <property type="entry name" value="CFEM DOMAIN PROTEIN (AFU_ORTHOLOGUE AFUA_6G14090)"/>
    <property type="match status" value="1"/>
</dbReference>
<keyword evidence="10" id="KW-0472">Membrane</keyword>
<evidence type="ECO:0000256" key="10">
    <source>
        <dbReference type="ARBA" id="ARBA00023136"/>
    </source>
</evidence>
<dbReference type="OrthoDB" id="3065412at2759"/>
<proteinExistence type="inferred from homology"/>
<accession>A0A2G8S6H2</accession>
<evidence type="ECO:0000256" key="11">
    <source>
        <dbReference type="ARBA" id="ARBA00023157"/>
    </source>
</evidence>
<dbReference type="InterPro" id="IPR008427">
    <property type="entry name" value="Extracellular_membr_CFEM_dom"/>
</dbReference>
<dbReference type="InterPro" id="IPR051735">
    <property type="entry name" value="CFEM_domain"/>
</dbReference>
<dbReference type="EMBL" id="AYKW01000023">
    <property type="protein sequence ID" value="PIL29138.1"/>
    <property type="molecule type" value="Genomic_DNA"/>
</dbReference>
<feature type="region of interest" description="Disordered" evidence="14">
    <location>
        <begin position="101"/>
        <end position="125"/>
    </location>
</feature>
<evidence type="ECO:0000256" key="15">
    <source>
        <dbReference type="SAM" id="SignalP"/>
    </source>
</evidence>
<keyword evidence="11" id="KW-1015">Disulfide bond</keyword>
<evidence type="ECO:0000313" key="18">
    <source>
        <dbReference type="Proteomes" id="UP000230002"/>
    </source>
</evidence>
<keyword evidence="7" id="KW-0479">Metal-binding</keyword>
<comment type="subcellular location">
    <subcellularLocation>
        <location evidence="1">Cell membrane</location>
        <topology evidence="1">Lipid-anchor</topology>
        <topology evidence="1">GPI-anchor</topology>
    </subcellularLocation>
    <subcellularLocation>
        <location evidence="2">Secreted</location>
    </subcellularLocation>
</comment>
<protein>
    <recommendedName>
        <fullName evidence="16">CFEM domain-containing protein</fullName>
    </recommendedName>
</protein>
<keyword evidence="8 15" id="KW-0732">Signal</keyword>
<evidence type="ECO:0000256" key="6">
    <source>
        <dbReference type="ARBA" id="ARBA00022617"/>
    </source>
</evidence>
<evidence type="ECO:0000256" key="4">
    <source>
        <dbReference type="ARBA" id="ARBA00022475"/>
    </source>
</evidence>
<keyword evidence="5" id="KW-0964">Secreted</keyword>
<sequence>MRFFFAVLALVAAVSAASLQRRQSFPTCSESCLTNANFGSCDPLDDSCLCHDSGFVSSVTNCIVGACSGSDLTTAEAAAQQLCLAVGVTLTASSTVSGSASATGSAAGSATATSPASGSGSASASAASSTATTTSGSNGAASHGVNALAALAAVGAVALAL</sequence>
<evidence type="ECO:0000256" key="12">
    <source>
        <dbReference type="ARBA" id="ARBA00023180"/>
    </source>
</evidence>
<gene>
    <name evidence="17" type="ORF">GSI_09187</name>
</gene>
<keyword evidence="4" id="KW-1003">Cell membrane</keyword>
<dbReference type="STRING" id="1077348.A0A2G8S6H2"/>
<dbReference type="AlphaFoldDB" id="A0A2G8S6H2"/>
<reference evidence="17 18" key="1">
    <citation type="journal article" date="2015" name="Sci. Rep.">
        <title>Chromosome-level genome map provides insights into diverse defense mechanisms in the medicinal fungus Ganoderma sinense.</title>
        <authorList>
            <person name="Zhu Y."/>
            <person name="Xu J."/>
            <person name="Sun C."/>
            <person name="Zhou S."/>
            <person name="Xu H."/>
            <person name="Nelson D.R."/>
            <person name="Qian J."/>
            <person name="Song J."/>
            <person name="Luo H."/>
            <person name="Xiang L."/>
            <person name="Li Y."/>
            <person name="Xu Z."/>
            <person name="Ji A."/>
            <person name="Wang L."/>
            <person name="Lu S."/>
            <person name="Hayward A."/>
            <person name="Sun W."/>
            <person name="Li X."/>
            <person name="Schwartz D.C."/>
            <person name="Wang Y."/>
            <person name="Chen S."/>
        </authorList>
    </citation>
    <scope>NUCLEOTIDE SEQUENCE [LARGE SCALE GENOMIC DNA]</scope>
    <source>
        <strain evidence="17 18">ZZ0214-1</strain>
    </source>
</reference>
<evidence type="ECO:0000256" key="1">
    <source>
        <dbReference type="ARBA" id="ARBA00004609"/>
    </source>
</evidence>
<evidence type="ECO:0000313" key="17">
    <source>
        <dbReference type="EMBL" id="PIL29138.1"/>
    </source>
</evidence>
<comment type="similarity">
    <text evidence="3">Belongs to the RBT5 family.</text>
</comment>
<organism evidence="17 18">
    <name type="scientific">Ganoderma sinense ZZ0214-1</name>
    <dbReference type="NCBI Taxonomy" id="1077348"/>
    <lineage>
        <taxon>Eukaryota</taxon>
        <taxon>Fungi</taxon>
        <taxon>Dikarya</taxon>
        <taxon>Basidiomycota</taxon>
        <taxon>Agaricomycotina</taxon>
        <taxon>Agaricomycetes</taxon>
        <taxon>Polyporales</taxon>
        <taxon>Polyporaceae</taxon>
        <taxon>Ganoderma</taxon>
    </lineage>
</organism>
<feature type="chain" id="PRO_5013863107" description="CFEM domain-containing protein" evidence="15">
    <location>
        <begin position="17"/>
        <end position="161"/>
    </location>
</feature>
<evidence type="ECO:0000256" key="14">
    <source>
        <dbReference type="SAM" id="MobiDB-lite"/>
    </source>
</evidence>
<dbReference type="PROSITE" id="PS52012">
    <property type="entry name" value="CFEM"/>
    <property type="match status" value="1"/>
</dbReference>
<dbReference type="GO" id="GO:0046872">
    <property type="term" value="F:metal ion binding"/>
    <property type="evidence" value="ECO:0007669"/>
    <property type="project" value="UniProtKB-KW"/>
</dbReference>
<evidence type="ECO:0000259" key="16">
    <source>
        <dbReference type="PROSITE" id="PS52012"/>
    </source>
</evidence>